<accession>A0A917M512</accession>
<name>A0A917M512_9BACI</name>
<keyword evidence="1" id="KW-0472">Membrane</keyword>
<reference evidence="3" key="2">
    <citation type="submission" date="2020-09" db="EMBL/GenBank/DDBJ databases">
        <authorList>
            <person name="Sun Q."/>
            <person name="Zhou Y."/>
        </authorList>
    </citation>
    <scope>NUCLEOTIDE SEQUENCE</scope>
    <source>
        <strain evidence="3">CGMCC 1.12754</strain>
    </source>
</reference>
<keyword evidence="4" id="KW-1185">Reference proteome</keyword>
<evidence type="ECO:0000313" key="3">
    <source>
        <dbReference type="EMBL" id="GGG77386.1"/>
    </source>
</evidence>
<dbReference type="PANTHER" id="PTHR34582">
    <property type="entry name" value="UPF0702 TRANSMEMBRANE PROTEIN YCAP"/>
    <property type="match status" value="1"/>
</dbReference>
<comment type="caution">
    <text evidence="3">The sequence shown here is derived from an EMBL/GenBank/DDBJ whole genome shotgun (WGS) entry which is preliminary data.</text>
</comment>
<proteinExistence type="predicted"/>
<feature type="transmembrane region" description="Helical" evidence="1">
    <location>
        <begin position="6"/>
        <end position="23"/>
    </location>
</feature>
<organism evidence="3 4">
    <name type="scientific">Virgibacillus oceani</name>
    <dbReference type="NCBI Taxonomy" id="1479511"/>
    <lineage>
        <taxon>Bacteria</taxon>
        <taxon>Bacillati</taxon>
        <taxon>Bacillota</taxon>
        <taxon>Bacilli</taxon>
        <taxon>Bacillales</taxon>
        <taxon>Bacillaceae</taxon>
        <taxon>Virgibacillus</taxon>
    </lineage>
</organism>
<feature type="transmembrane region" description="Helical" evidence="1">
    <location>
        <begin position="35"/>
        <end position="53"/>
    </location>
</feature>
<keyword evidence="1" id="KW-0812">Transmembrane</keyword>
<dbReference type="PANTHER" id="PTHR34582:SF7">
    <property type="entry name" value="UPF0702 TRANSMEMBRANE PROTEIN YDFS"/>
    <property type="match status" value="1"/>
</dbReference>
<keyword evidence="1" id="KW-1133">Transmembrane helix</keyword>
<evidence type="ECO:0000259" key="2">
    <source>
        <dbReference type="Pfam" id="PF20730"/>
    </source>
</evidence>
<dbReference type="RefSeq" id="WP_229683150.1">
    <property type="nucleotide sequence ID" value="NZ_BMFR01000009.1"/>
</dbReference>
<dbReference type="AlphaFoldDB" id="A0A917M512"/>
<feature type="domain" description="YetF-like N-terminal transmembrane" evidence="2">
    <location>
        <begin position="5"/>
        <end position="77"/>
    </location>
</feature>
<dbReference type="InterPro" id="IPR048454">
    <property type="entry name" value="YetF_N"/>
</dbReference>
<dbReference type="Pfam" id="PF20730">
    <property type="entry name" value="YetF_N"/>
    <property type="match status" value="1"/>
</dbReference>
<protein>
    <recommendedName>
        <fullName evidence="2">YetF-like N-terminal transmembrane domain-containing protein</fullName>
    </recommendedName>
</protein>
<evidence type="ECO:0000313" key="4">
    <source>
        <dbReference type="Proteomes" id="UP000622860"/>
    </source>
</evidence>
<gene>
    <name evidence="3" type="ORF">GCM10011398_23100</name>
</gene>
<dbReference type="EMBL" id="BMFR01000009">
    <property type="protein sequence ID" value="GGG77386.1"/>
    <property type="molecule type" value="Genomic_DNA"/>
</dbReference>
<dbReference type="Proteomes" id="UP000622860">
    <property type="component" value="Unassembled WGS sequence"/>
</dbReference>
<sequence>MPEWLNILLRSIGSLIVLFFLTKWLEKKQLSEMNVFEYITCFVIGSIVAFVATELDGSVFHGLIAAGVWFVIPFAFELLSLKSKTSRNITQGKVRYLFKTVKLWRTI</sequence>
<feature type="transmembrane region" description="Helical" evidence="1">
    <location>
        <begin position="59"/>
        <end position="79"/>
    </location>
</feature>
<reference evidence="3" key="1">
    <citation type="journal article" date="2014" name="Int. J. Syst. Evol. Microbiol.">
        <title>Complete genome sequence of Corynebacterium casei LMG S-19264T (=DSM 44701T), isolated from a smear-ripened cheese.</title>
        <authorList>
            <consortium name="US DOE Joint Genome Institute (JGI-PGF)"/>
            <person name="Walter F."/>
            <person name="Albersmeier A."/>
            <person name="Kalinowski J."/>
            <person name="Ruckert C."/>
        </authorList>
    </citation>
    <scope>NUCLEOTIDE SEQUENCE</scope>
    <source>
        <strain evidence="3">CGMCC 1.12754</strain>
    </source>
</reference>
<evidence type="ECO:0000256" key="1">
    <source>
        <dbReference type="SAM" id="Phobius"/>
    </source>
</evidence>